<evidence type="ECO:0000256" key="1">
    <source>
        <dbReference type="SAM" id="Phobius"/>
    </source>
</evidence>
<keyword evidence="1" id="KW-1133">Transmembrane helix</keyword>
<dbReference type="Proteomes" id="UP000027442">
    <property type="component" value="Unassembled WGS sequence"/>
</dbReference>
<keyword evidence="1" id="KW-0472">Membrane</keyword>
<accession>A0A069QHZ5</accession>
<evidence type="ECO:0000313" key="3">
    <source>
        <dbReference type="Proteomes" id="UP000027442"/>
    </source>
</evidence>
<sequence length="51" mass="6362">MTTPNNEDIVFEYHIIICCMYLIYTLMRWRNDKSKSLFRSLYTFIFTLMRK</sequence>
<dbReference type="EMBL" id="JNGW01000064">
    <property type="protein sequence ID" value="KDR52415.1"/>
    <property type="molecule type" value="Genomic_DNA"/>
</dbReference>
<dbReference type="AlphaFoldDB" id="A0A069QHZ5"/>
<protein>
    <submittedName>
        <fullName evidence="2">Uncharacterized protein</fullName>
    </submittedName>
</protein>
<comment type="caution">
    <text evidence="2">The sequence shown here is derived from an EMBL/GenBank/DDBJ whole genome shotgun (WGS) entry which is preliminary data.</text>
</comment>
<gene>
    <name evidence="2" type="ORF">HMPREF1991_01502</name>
</gene>
<evidence type="ECO:0000313" key="2">
    <source>
        <dbReference type="EMBL" id="KDR52415.1"/>
    </source>
</evidence>
<keyword evidence="1" id="KW-0812">Transmembrane</keyword>
<organism evidence="2 3">
    <name type="scientific">Hoylesella loescheii DSM 19665 = JCM 12249 = ATCC 15930</name>
    <dbReference type="NCBI Taxonomy" id="1122985"/>
    <lineage>
        <taxon>Bacteria</taxon>
        <taxon>Pseudomonadati</taxon>
        <taxon>Bacteroidota</taxon>
        <taxon>Bacteroidia</taxon>
        <taxon>Bacteroidales</taxon>
        <taxon>Prevotellaceae</taxon>
        <taxon>Hoylesella</taxon>
    </lineage>
</organism>
<keyword evidence="3" id="KW-1185">Reference proteome</keyword>
<name>A0A069QHZ5_HOYLO</name>
<reference evidence="2 3" key="1">
    <citation type="submission" date="2013-08" db="EMBL/GenBank/DDBJ databases">
        <authorList>
            <person name="Weinstock G."/>
            <person name="Sodergren E."/>
            <person name="Wylie T."/>
            <person name="Fulton L."/>
            <person name="Fulton R."/>
            <person name="Fronick C."/>
            <person name="O'Laughlin M."/>
            <person name="Godfrey J."/>
            <person name="Miner T."/>
            <person name="Herter B."/>
            <person name="Appelbaum E."/>
            <person name="Cordes M."/>
            <person name="Lek S."/>
            <person name="Wollam A."/>
            <person name="Pepin K.H."/>
            <person name="Palsikar V.B."/>
            <person name="Mitreva M."/>
            <person name="Wilson R.K."/>
        </authorList>
    </citation>
    <scope>NUCLEOTIDE SEQUENCE [LARGE SCALE GENOMIC DNA]</scope>
    <source>
        <strain evidence="2 3">ATCC 15930</strain>
    </source>
</reference>
<proteinExistence type="predicted"/>
<feature type="transmembrane region" description="Helical" evidence="1">
    <location>
        <begin position="12"/>
        <end position="29"/>
    </location>
</feature>
<dbReference type="HOGENOM" id="CLU_3102214_0_0_10"/>